<evidence type="ECO:0000313" key="1">
    <source>
        <dbReference type="EMBL" id="GLZ78064.1"/>
    </source>
</evidence>
<proteinExistence type="predicted"/>
<organism evidence="1 2">
    <name type="scientific">Actinorhabdospora filicis</name>
    <dbReference type="NCBI Taxonomy" id="1785913"/>
    <lineage>
        <taxon>Bacteria</taxon>
        <taxon>Bacillati</taxon>
        <taxon>Actinomycetota</taxon>
        <taxon>Actinomycetes</taxon>
        <taxon>Micromonosporales</taxon>
        <taxon>Micromonosporaceae</taxon>
        <taxon>Actinorhabdospora</taxon>
    </lineage>
</organism>
<keyword evidence="2" id="KW-1185">Reference proteome</keyword>
<dbReference type="EMBL" id="BSTX01000002">
    <property type="protein sequence ID" value="GLZ78064.1"/>
    <property type="molecule type" value="Genomic_DNA"/>
</dbReference>
<dbReference type="RefSeq" id="WP_285663239.1">
    <property type="nucleotide sequence ID" value="NZ_BSTX01000002.1"/>
</dbReference>
<protein>
    <submittedName>
        <fullName evidence="1">Uncharacterized protein</fullName>
    </submittedName>
</protein>
<accession>A0A9W6W8Z7</accession>
<dbReference type="Pfam" id="PF19760">
    <property type="entry name" value="DUF6247"/>
    <property type="match status" value="1"/>
</dbReference>
<name>A0A9W6W8Z7_9ACTN</name>
<dbReference type="AlphaFoldDB" id="A0A9W6W8Z7"/>
<sequence length="178" mass="19969">MEMLTGQETYTLLNAGDRELFDTEWRQALALAAKDFDLEALMLMVCRWWITAGGDPARAESTRTDYARMSAPQRLTGLSGPVIACTPKAVREALTDEQAWEFEASWEATCRGETLDTHDWNPLNQLTAAWYRWTQTTPEDLAREQELTTTVENAIAEGRLGDLYAQGVLIDGKHTGPE</sequence>
<comment type="caution">
    <text evidence="1">The sequence shown here is derived from an EMBL/GenBank/DDBJ whole genome shotgun (WGS) entry which is preliminary data.</text>
</comment>
<evidence type="ECO:0000313" key="2">
    <source>
        <dbReference type="Proteomes" id="UP001165079"/>
    </source>
</evidence>
<reference evidence="1" key="1">
    <citation type="submission" date="2023-03" db="EMBL/GenBank/DDBJ databases">
        <title>Actinorhabdospora filicis NBRC 111898.</title>
        <authorList>
            <person name="Ichikawa N."/>
            <person name="Sato H."/>
            <person name="Tonouchi N."/>
        </authorList>
    </citation>
    <scope>NUCLEOTIDE SEQUENCE</scope>
    <source>
        <strain evidence="1">NBRC 111898</strain>
    </source>
</reference>
<gene>
    <name evidence="1" type="ORF">Afil01_28710</name>
</gene>
<dbReference type="Proteomes" id="UP001165079">
    <property type="component" value="Unassembled WGS sequence"/>
</dbReference>
<dbReference type="InterPro" id="IPR046214">
    <property type="entry name" value="DUF6247"/>
</dbReference>